<evidence type="ECO:0000313" key="1">
    <source>
        <dbReference type="EMBL" id="KAK4549768.1"/>
    </source>
</evidence>
<accession>A0AAV9JXH6</accession>
<keyword evidence="2" id="KW-1185">Reference proteome</keyword>
<organism evidence="1 2">
    <name type="scientific">Oleoguttula mirabilis</name>
    <dbReference type="NCBI Taxonomy" id="1507867"/>
    <lineage>
        <taxon>Eukaryota</taxon>
        <taxon>Fungi</taxon>
        <taxon>Dikarya</taxon>
        <taxon>Ascomycota</taxon>
        <taxon>Pezizomycotina</taxon>
        <taxon>Dothideomycetes</taxon>
        <taxon>Dothideomycetidae</taxon>
        <taxon>Mycosphaerellales</taxon>
        <taxon>Teratosphaeriaceae</taxon>
        <taxon>Oleoguttula</taxon>
    </lineage>
</organism>
<protein>
    <recommendedName>
        <fullName evidence="3">Rho termination factor N-terminal domain-containing protein</fullName>
    </recommendedName>
</protein>
<evidence type="ECO:0008006" key="3">
    <source>
        <dbReference type="Google" id="ProtNLM"/>
    </source>
</evidence>
<name>A0AAV9JXH6_9PEZI</name>
<dbReference type="Proteomes" id="UP001324427">
    <property type="component" value="Unassembled WGS sequence"/>
</dbReference>
<sequence>MAPPSDSLDSYWRLNDYRKNTINDLRKRAKDAGYRVTGSMQKPELVALAHRMDRNMLCYDACTAAELDEFNRNRRTSRQCFIKAAGVPSTALIMADEWRVFRRFTKLPPELRCRIYAFYVAAFPETLTTPSQPPLARTCKLVRKEVLPIFYSQCAFGLNFVRVEPSASSRSARTSRVIRPTQDTTCFLETLTKENAEDIRNLHVRAYREPGKNGRVMETPNGTCVISVNGSRTGYSTQVHGNLGIVATNDYWQGLQNRRRNAVQYELEEVLNAVAVRDGKLMLTVKDIFAFRRALDAVFHCSIEGGISGSAEELSLITAQGTRLGPGTT</sequence>
<reference evidence="1 2" key="1">
    <citation type="submission" date="2021-11" db="EMBL/GenBank/DDBJ databases">
        <title>Black yeast isolated from Biological Soil Crust.</title>
        <authorList>
            <person name="Kurbessoian T."/>
        </authorList>
    </citation>
    <scope>NUCLEOTIDE SEQUENCE [LARGE SCALE GENOMIC DNA]</scope>
    <source>
        <strain evidence="1 2">CCFEE 5522</strain>
    </source>
</reference>
<proteinExistence type="predicted"/>
<evidence type="ECO:0000313" key="2">
    <source>
        <dbReference type="Proteomes" id="UP001324427"/>
    </source>
</evidence>
<dbReference type="AlphaFoldDB" id="A0AAV9JXH6"/>
<comment type="caution">
    <text evidence="1">The sequence shown here is derived from an EMBL/GenBank/DDBJ whole genome shotgun (WGS) entry which is preliminary data.</text>
</comment>
<dbReference type="EMBL" id="JAVFHQ010000003">
    <property type="protein sequence ID" value="KAK4549768.1"/>
    <property type="molecule type" value="Genomic_DNA"/>
</dbReference>
<gene>
    <name evidence="1" type="ORF">LTR36_005069</name>
</gene>